<keyword evidence="3" id="KW-1185">Reference proteome</keyword>
<feature type="compositionally biased region" description="Basic and acidic residues" evidence="1">
    <location>
        <begin position="84"/>
        <end position="94"/>
    </location>
</feature>
<accession>A0A5B7GI91</accession>
<organism evidence="2 3">
    <name type="scientific">Portunus trituberculatus</name>
    <name type="common">Swimming crab</name>
    <name type="synonym">Neptunus trituberculatus</name>
    <dbReference type="NCBI Taxonomy" id="210409"/>
    <lineage>
        <taxon>Eukaryota</taxon>
        <taxon>Metazoa</taxon>
        <taxon>Ecdysozoa</taxon>
        <taxon>Arthropoda</taxon>
        <taxon>Crustacea</taxon>
        <taxon>Multicrustacea</taxon>
        <taxon>Malacostraca</taxon>
        <taxon>Eumalacostraca</taxon>
        <taxon>Eucarida</taxon>
        <taxon>Decapoda</taxon>
        <taxon>Pleocyemata</taxon>
        <taxon>Brachyura</taxon>
        <taxon>Eubrachyura</taxon>
        <taxon>Portunoidea</taxon>
        <taxon>Portunidae</taxon>
        <taxon>Portuninae</taxon>
        <taxon>Portunus</taxon>
    </lineage>
</organism>
<feature type="region of interest" description="Disordered" evidence="1">
    <location>
        <begin position="71"/>
        <end position="94"/>
    </location>
</feature>
<dbReference type="EMBL" id="VSRR010014526">
    <property type="protein sequence ID" value="MPC57125.1"/>
    <property type="molecule type" value="Genomic_DNA"/>
</dbReference>
<evidence type="ECO:0000313" key="2">
    <source>
        <dbReference type="EMBL" id="MPC57125.1"/>
    </source>
</evidence>
<evidence type="ECO:0000313" key="3">
    <source>
        <dbReference type="Proteomes" id="UP000324222"/>
    </source>
</evidence>
<name>A0A5B7GI91_PORTR</name>
<reference evidence="2 3" key="1">
    <citation type="submission" date="2019-05" db="EMBL/GenBank/DDBJ databases">
        <title>Another draft genome of Portunus trituberculatus and its Hox gene families provides insights of decapod evolution.</title>
        <authorList>
            <person name="Jeong J.-H."/>
            <person name="Song I."/>
            <person name="Kim S."/>
            <person name="Choi T."/>
            <person name="Kim D."/>
            <person name="Ryu S."/>
            <person name="Kim W."/>
        </authorList>
    </citation>
    <scope>NUCLEOTIDE SEQUENCE [LARGE SCALE GENOMIC DNA]</scope>
    <source>
        <tissue evidence="2">Muscle</tissue>
    </source>
</reference>
<gene>
    <name evidence="2" type="ORF">E2C01_051099</name>
</gene>
<dbReference type="AlphaFoldDB" id="A0A5B7GI91"/>
<sequence length="94" mass="10609">MSLFIPRPSYTLDVKRFTLLDNEGRPTRQRDAPSLPRPVCHHTGTSSLFWEAERQQMPAVVGGRLTQCSSYTPAHPRSASLLSKGEREITSRIE</sequence>
<protein>
    <submittedName>
        <fullName evidence="2">Uncharacterized protein</fullName>
    </submittedName>
</protein>
<evidence type="ECO:0000256" key="1">
    <source>
        <dbReference type="SAM" id="MobiDB-lite"/>
    </source>
</evidence>
<proteinExistence type="predicted"/>
<dbReference type="Proteomes" id="UP000324222">
    <property type="component" value="Unassembled WGS sequence"/>
</dbReference>
<comment type="caution">
    <text evidence="2">The sequence shown here is derived from an EMBL/GenBank/DDBJ whole genome shotgun (WGS) entry which is preliminary data.</text>
</comment>